<dbReference type="Proteomes" id="UP000249499">
    <property type="component" value="Plasmid pTi1078"/>
</dbReference>
<reference evidence="2 3" key="1">
    <citation type="journal article" date="2018" name="Sci. Rep.">
        <title>Rhizobium tumorigenes sp. nov., a novel plant tumorigenic bacterium isolated from cane gall tumors on thornless blackberry.</title>
        <authorList>
            <person name="Kuzmanovi N."/>
            <person name="Smalla K."/>
            <person name="Gronow S."/>
            <person name="PuBawska J."/>
        </authorList>
    </citation>
    <scope>NUCLEOTIDE SEQUENCE [LARGE SCALE GENOMIC DNA]</scope>
    <source>
        <strain evidence="2 3">1078</strain>
    </source>
</reference>
<dbReference type="Pfam" id="PF22653">
    <property type="entry name" value="DUF7007"/>
    <property type="match status" value="1"/>
</dbReference>
<keyword evidence="2" id="KW-0614">Plasmid</keyword>
<reference evidence="3" key="2">
    <citation type="journal article" date="2023" name="MicrobiologyOpen">
        <title>Genomics of the tumorigenes clade of the family Rhizobiaceae and description of Rhizobium rhododendri sp. nov.</title>
        <authorList>
            <person name="Kuzmanovic N."/>
            <person name="diCenzo G.C."/>
            <person name="Bunk B."/>
            <person name="Sproeer C."/>
            <person name="Fruehling A."/>
            <person name="Neumann-Schaal M."/>
            <person name="Overmann J."/>
            <person name="Smalla K."/>
        </authorList>
    </citation>
    <scope>NUCLEOTIDE SEQUENCE [LARGE SCALE GENOMIC DNA]</scope>
    <source>
        <strain evidence="3">1078</strain>
        <plasmid evidence="3">pTi1078</plasmid>
    </source>
</reference>
<proteinExistence type="predicted"/>
<sequence length="216" mass="24480">MAEIHDDMATEKAVHEAELRTLDRPTIRAGASTPWGMAQVSRRYANGIVLHSTAGHGGLHLDEIANAVVHPLYRNDDGFYEEDCEWAKIAHAFPQLFTAYERRLANRTLRDSYPDAYERAMGVTLDGSQSHLRDRQEFEKRHRNDWVVIAALNSDHQPGFVECIATLGGIRVQVGERRFLVPRSDYVIGRHGFVIDPLKHQSYDGPSSFVTWAARQ</sequence>
<name>A0AAF1KNC9_9HYPH</name>
<evidence type="ECO:0000313" key="3">
    <source>
        <dbReference type="Proteomes" id="UP000249499"/>
    </source>
</evidence>
<organism evidence="2 3">
    <name type="scientific">Rhizobium tumorigenes</name>
    <dbReference type="NCBI Taxonomy" id="2041385"/>
    <lineage>
        <taxon>Bacteria</taxon>
        <taxon>Pseudomonadati</taxon>
        <taxon>Pseudomonadota</taxon>
        <taxon>Alphaproteobacteria</taxon>
        <taxon>Hyphomicrobiales</taxon>
        <taxon>Rhizobiaceae</taxon>
        <taxon>Rhizobium/Agrobacterium group</taxon>
        <taxon>Rhizobium</taxon>
    </lineage>
</organism>
<geneLocation type="plasmid" evidence="2 3">
    <name>pTi1078</name>
</geneLocation>
<gene>
    <name evidence="2" type="ORF">PR017_21965</name>
</gene>
<feature type="domain" description="DUF7007" evidence="1">
    <location>
        <begin position="29"/>
        <end position="142"/>
    </location>
</feature>
<dbReference type="RefSeq" id="WP_111218243.1">
    <property type="nucleotide sequence ID" value="NZ_CP117257.1"/>
</dbReference>
<dbReference type="InterPro" id="IPR054276">
    <property type="entry name" value="DUF7007"/>
</dbReference>
<dbReference type="EMBL" id="CP117257">
    <property type="protein sequence ID" value="WFR98388.1"/>
    <property type="molecule type" value="Genomic_DNA"/>
</dbReference>
<dbReference type="AlphaFoldDB" id="A0AAF1KNC9"/>
<dbReference type="KEGG" id="rtu:PR017_21965"/>
<evidence type="ECO:0000313" key="2">
    <source>
        <dbReference type="EMBL" id="WFR98388.1"/>
    </source>
</evidence>
<keyword evidence="3" id="KW-1185">Reference proteome</keyword>
<evidence type="ECO:0000259" key="1">
    <source>
        <dbReference type="Pfam" id="PF22653"/>
    </source>
</evidence>
<protein>
    <recommendedName>
        <fullName evidence="1">DUF7007 domain-containing protein</fullName>
    </recommendedName>
</protein>
<accession>A0AAF1KNC9</accession>